<evidence type="ECO:0000313" key="1">
    <source>
        <dbReference type="EMBL" id="KAJ6845903.1"/>
    </source>
</evidence>
<reference evidence="1" key="2">
    <citation type="submission" date="2023-04" db="EMBL/GenBank/DDBJ databases">
        <authorList>
            <person name="Bruccoleri R.E."/>
            <person name="Oakeley E.J."/>
            <person name="Faust A.-M."/>
            <person name="Dessus-Babus S."/>
            <person name="Altorfer M."/>
            <person name="Burckhardt D."/>
            <person name="Oertli M."/>
            <person name="Naumann U."/>
            <person name="Petersen F."/>
            <person name="Wong J."/>
        </authorList>
    </citation>
    <scope>NUCLEOTIDE SEQUENCE</scope>
    <source>
        <strain evidence="1">GSM-AAB239-AS_SAM_17_03QT</strain>
        <tissue evidence="1">Leaf</tissue>
    </source>
</reference>
<name>A0AAX6HYW3_IRIPA</name>
<dbReference type="Proteomes" id="UP001140949">
    <property type="component" value="Unassembled WGS sequence"/>
</dbReference>
<dbReference type="EMBL" id="JANAVB010005600">
    <property type="protein sequence ID" value="KAJ6845903.1"/>
    <property type="molecule type" value="Genomic_DNA"/>
</dbReference>
<dbReference type="AlphaFoldDB" id="A0AAX6HYW3"/>
<protein>
    <submittedName>
        <fullName evidence="1">Uncharacterized protein</fullName>
    </submittedName>
</protein>
<organism evidence="1 2">
    <name type="scientific">Iris pallida</name>
    <name type="common">Sweet iris</name>
    <dbReference type="NCBI Taxonomy" id="29817"/>
    <lineage>
        <taxon>Eukaryota</taxon>
        <taxon>Viridiplantae</taxon>
        <taxon>Streptophyta</taxon>
        <taxon>Embryophyta</taxon>
        <taxon>Tracheophyta</taxon>
        <taxon>Spermatophyta</taxon>
        <taxon>Magnoliopsida</taxon>
        <taxon>Liliopsida</taxon>
        <taxon>Asparagales</taxon>
        <taxon>Iridaceae</taxon>
        <taxon>Iridoideae</taxon>
        <taxon>Irideae</taxon>
        <taxon>Iris</taxon>
    </lineage>
</organism>
<sequence length="72" mass="8648">MMTMRRKGTDQEGYDTGNWLSAWCDDQTRRGSSWKLRRRRSPCRELQCLLDHREGRKRKDHDEFGQSFAALE</sequence>
<proteinExistence type="predicted"/>
<evidence type="ECO:0000313" key="2">
    <source>
        <dbReference type="Proteomes" id="UP001140949"/>
    </source>
</evidence>
<accession>A0AAX6HYW3</accession>
<comment type="caution">
    <text evidence="1">The sequence shown here is derived from an EMBL/GenBank/DDBJ whole genome shotgun (WGS) entry which is preliminary data.</text>
</comment>
<keyword evidence="2" id="KW-1185">Reference proteome</keyword>
<gene>
    <name evidence="1" type="ORF">M6B38_279815</name>
</gene>
<reference evidence="1" key="1">
    <citation type="journal article" date="2023" name="GigaByte">
        <title>Genome assembly of the bearded iris, Iris pallida Lam.</title>
        <authorList>
            <person name="Bruccoleri R.E."/>
            <person name="Oakeley E.J."/>
            <person name="Faust A.M.E."/>
            <person name="Altorfer M."/>
            <person name="Dessus-Babus S."/>
            <person name="Burckhardt D."/>
            <person name="Oertli M."/>
            <person name="Naumann U."/>
            <person name="Petersen F."/>
            <person name="Wong J."/>
        </authorList>
    </citation>
    <scope>NUCLEOTIDE SEQUENCE</scope>
    <source>
        <strain evidence="1">GSM-AAB239-AS_SAM_17_03QT</strain>
    </source>
</reference>